<name>A0A1H8QEF4_9EURY</name>
<evidence type="ECO:0000313" key="2">
    <source>
        <dbReference type="Proteomes" id="UP000199126"/>
    </source>
</evidence>
<protein>
    <recommendedName>
        <fullName evidence="3">Pyridoxamine 5'-phosphate oxidase</fullName>
    </recommendedName>
</protein>
<reference evidence="2" key="1">
    <citation type="submission" date="2016-10" db="EMBL/GenBank/DDBJ databases">
        <authorList>
            <person name="Varghese N."/>
            <person name="Submissions S."/>
        </authorList>
    </citation>
    <scope>NUCLEOTIDE SEQUENCE [LARGE SCALE GENOMIC DNA]</scope>
    <source>
        <strain evidence="2">CGMCC 1.10121</strain>
    </source>
</reference>
<dbReference type="Gene3D" id="2.30.110.10">
    <property type="entry name" value="Electron Transport, Fmn-binding Protein, Chain A"/>
    <property type="match status" value="1"/>
</dbReference>
<gene>
    <name evidence="1" type="ORF">SAMN04487948_10362</name>
</gene>
<accession>A0A1H8QEF4</accession>
<dbReference type="SUPFAM" id="SSF50475">
    <property type="entry name" value="FMN-binding split barrel"/>
    <property type="match status" value="1"/>
</dbReference>
<dbReference type="InterPro" id="IPR012349">
    <property type="entry name" value="Split_barrel_FMN-bd"/>
</dbReference>
<dbReference type="AlphaFoldDB" id="A0A1H8QEF4"/>
<evidence type="ECO:0008006" key="3">
    <source>
        <dbReference type="Google" id="ProtNLM"/>
    </source>
</evidence>
<dbReference type="OrthoDB" id="288110at2157"/>
<evidence type="ECO:0000313" key="1">
    <source>
        <dbReference type="EMBL" id="SEO52381.1"/>
    </source>
</evidence>
<dbReference type="Pfam" id="PF12900">
    <property type="entry name" value="Pyridox_ox_2"/>
    <property type="match status" value="1"/>
</dbReference>
<sequence>MRHIEYTYTEGMGDEELAERLRAREMGVLSLVDGDDAFGFPVAHHYDGERLYLRLCERPGRGKSDVVEATGRASFVITGGEANEEAWSVVVHGPLVAVDDVTDETLNEWFAPVRLFDEPVEDVVPVVYRMEIRDVGGRRSCGPINLG</sequence>
<proteinExistence type="predicted"/>
<organism evidence="1 2">
    <name type="scientific">Halogranum amylolyticum</name>
    <dbReference type="NCBI Taxonomy" id="660520"/>
    <lineage>
        <taxon>Archaea</taxon>
        <taxon>Methanobacteriati</taxon>
        <taxon>Methanobacteriota</taxon>
        <taxon>Stenosarchaea group</taxon>
        <taxon>Halobacteria</taxon>
        <taxon>Halobacteriales</taxon>
        <taxon>Haloferacaceae</taxon>
    </lineage>
</organism>
<keyword evidence="2" id="KW-1185">Reference proteome</keyword>
<dbReference type="InterPro" id="IPR024747">
    <property type="entry name" value="Pyridox_Oxase-rel"/>
</dbReference>
<dbReference type="RefSeq" id="WP_170864729.1">
    <property type="nucleotide sequence ID" value="NZ_FODV01000003.1"/>
</dbReference>
<dbReference type="Proteomes" id="UP000199126">
    <property type="component" value="Unassembled WGS sequence"/>
</dbReference>
<dbReference type="EMBL" id="FODV01000003">
    <property type="protein sequence ID" value="SEO52381.1"/>
    <property type="molecule type" value="Genomic_DNA"/>
</dbReference>